<dbReference type="AlphaFoldDB" id="A0A382NAD3"/>
<gene>
    <name evidence="1" type="ORF">METZ01_LOCUS311017</name>
</gene>
<evidence type="ECO:0000313" key="1">
    <source>
        <dbReference type="EMBL" id="SVC58163.1"/>
    </source>
</evidence>
<proteinExistence type="predicted"/>
<protein>
    <submittedName>
        <fullName evidence="1">Uncharacterized protein</fullName>
    </submittedName>
</protein>
<accession>A0A382NAD3</accession>
<feature type="non-terminal residue" evidence="1">
    <location>
        <position position="1"/>
    </location>
</feature>
<feature type="non-terminal residue" evidence="1">
    <location>
        <position position="51"/>
    </location>
</feature>
<reference evidence="1" key="1">
    <citation type="submission" date="2018-05" db="EMBL/GenBank/DDBJ databases">
        <authorList>
            <person name="Lanie J.A."/>
            <person name="Ng W.-L."/>
            <person name="Kazmierczak K.M."/>
            <person name="Andrzejewski T.M."/>
            <person name="Davidsen T.M."/>
            <person name="Wayne K.J."/>
            <person name="Tettelin H."/>
            <person name="Glass J.I."/>
            <person name="Rusch D."/>
            <person name="Podicherti R."/>
            <person name="Tsui H.-C.T."/>
            <person name="Winkler M.E."/>
        </authorList>
    </citation>
    <scope>NUCLEOTIDE SEQUENCE</scope>
</reference>
<sequence>VQGFVGREVCDISASAKAQAMTFVMTCSFLSLPSPDTFVPFGKSKANSRPM</sequence>
<dbReference type="EMBL" id="UINC01099130">
    <property type="protein sequence ID" value="SVC58163.1"/>
    <property type="molecule type" value="Genomic_DNA"/>
</dbReference>
<name>A0A382NAD3_9ZZZZ</name>
<organism evidence="1">
    <name type="scientific">marine metagenome</name>
    <dbReference type="NCBI Taxonomy" id="408172"/>
    <lineage>
        <taxon>unclassified sequences</taxon>
        <taxon>metagenomes</taxon>
        <taxon>ecological metagenomes</taxon>
    </lineage>
</organism>